<reference evidence="8 9" key="1">
    <citation type="submission" date="2020-01" db="EMBL/GenBank/DDBJ databases">
        <title>Natronorubrum sp. JWXQ-INN 674 isolated from Inner Mongolia Autonomous Region of China.</title>
        <authorList>
            <person name="Xue Q."/>
        </authorList>
    </citation>
    <scope>NUCLEOTIDE SEQUENCE [LARGE SCALE GENOMIC DNA]</scope>
    <source>
        <strain evidence="8 9">JWXQ-INN-674</strain>
    </source>
</reference>
<keyword evidence="9" id="KW-1185">Reference proteome</keyword>
<gene>
    <name evidence="8" type="ORF">GS429_06275</name>
</gene>
<sequence length="634" mass="69372">MSTTDESEREGEFRPVVPLADLEESGRELTSVDGTPLAVFYHEGEVRAVNNRCPHMGFPLVEGTVDDGILTCHWHHARFELSCGDTFDPWADDVQTYPTEIRDGTVHVNPSPTRELPPAEHWADRLETGLEENLRLVVAKSTGGLLDAGVDYREPMATALAFGTRYRESGWGPGLTILGCLANVIDDLEPQDRKRALYTGVRHVGDDCAGEPPNFEQPSFSTDDVAFDRLKSWFRDCVEVRDRDGAERCLRTAIASGRSEAEVAELLFAAATDHPYLSTGHVLDFANTAFEILEHVGWDHAEETVSSLVEPLVTASRSDERSSWRQPIDLVVLLEDVYGGDVTETSGLEELAAEGAGNSWSPPGELQETLLADDPEDIVDALADAVREGATSEALAAEVTHAAATRVAQFGTANEFSDWNTVHHTFTYANAVHQSTRRTEAVELYRGVFDAALNVYLDRFLNTPPAPIPEPGDNDTGRDPESILENVLETFDTEGEVDEAGQLVTEFLDCGGDPDALKRTLGHGLLREDAGFHTLQNLEAAFRQFDLAEARASESGESATAVGESMNGGGDSGAEPTESAVDLESRRRVPLIATARYMAAQFPTRREAEQTFTIAERLNRGETIHENDETATER</sequence>
<evidence type="ECO:0000256" key="4">
    <source>
        <dbReference type="ARBA" id="ARBA00023014"/>
    </source>
</evidence>
<dbReference type="Proteomes" id="UP000434101">
    <property type="component" value="Unassembled WGS sequence"/>
</dbReference>
<dbReference type="Gene3D" id="2.102.10.10">
    <property type="entry name" value="Rieske [2Fe-2S] iron-sulphur domain"/>
    <property type="match status" value="1"/>
</dbReference>
<comment type="cofactor">
    <cofactor evidence="5">
        <name>[2Fe-2S] cluster</name>
        <dbReference type="ChEBI" id="CHEBI:190135"/>
    </cofactor>
</comment>
<dbReference type="OrthoDB" id="6837at2157"/>
<evidence type="ECO:0000313" key="8">
    <source>
        <dbReference type="EMBL" id="MXV61675.1"/>
    </source>
</evidence>
<feature type="region of interest" description="Disordered" evidence="6">
    <location>
        <begin position="555"/>
        <end position="585"/>
    </location>
</feature>
<evidence type="ECO:0000259" key="7">
    <source>
        <dbReference type="PROSITE" id="PS51296"/>
    </source>
</evidence>
<dbReference type="AlphaFoldDB" id="A0A6B0VKM4"/>
<evidence type="ECO:0000256" key="3">
    <source>
        <dbReference type="ARBA" id="ARBA00023004"/>
    </source>
</evidence>
<dbReference type="PANTHER" id="PTHR21496:SF0">
    <property type="entry name" value="RIESKE DOMAIN-CONTAINING PROTEIN"/>
    <property type="match status" value="1"/>
</dbReference>
<keyword evidence="4" id="KW-0411">Iron-sulfur</keyword>
<evidence type="ECO:0000256" key="2">
    <source>
        <dbReference type="ARBA" id="ARBA00022723"/>
    </source>
</evidence>
<name>A0A6B0VKM4_9EURY</name>
<accession>A0A6B0VKM4</accession>
<dbReference type="SUPFAM" id="SSF50022">
    <property type="entry name" value="ISP domain"/>
    <property type="match status" value="1"/>
</dbReference>
<evidence type="ECO:0000313" key="9">
    <source>
        <dbReference type="Proteomes" id="UP000434101"/>
    </source>
</evidence>
<dbReference type="InterPro" id="IPR017941">
    <property type="entry name" value="Rieske_2Fe-2S"/>
</dbReference>
<keyword evidence="2" id="KW-0479">Metal-binding</keyword>
<dbReference type="CDD" id="cd03467">
    <property type="entry name" value="Rieske"/>
    <property type="match status" value="1"/>
</dbReference>
<dbReference type="Pfam" id="PF00355">
    <property type="entry name" value="Rieske"/>
    <property type="match status" value="1"/>
</dbReference>
<dbReference type="GO" id="GO:0051537">
    <property type="term" value="F:2 iron, 2 sulfur cluster binding"/>
    <property type="evidence" value="ECO:0007669"/>
    <property type="project" value="UniProtKB-KW"/>
</dbReference>
<dbReference type="PANTHER" id="PTHR21496">
    <property type="entry name" value="FERREDOXIN-RELATED"/>
    <property type="match status" value="1"/>
</dbReference>
<organism evidence="8 9">
    <name type="scientific">Natronorubrum halalkaliphilum</name>
    <dbReference type="NCBI Taxonomy" id="2691917"/>
    <lineage>
        <taxon>Archaea</taxon>
        <taxon>Methanobacteriati</taxon>
        <taxon>Methanobacteriota</taxon>
        <taxon>Stenosarchaea group</taxon>
        <taxon>Halobacteria</taxon>
        <taxon>Halobacteriales</taxon>
        <taxon>Natrialbaceae</taxon>
        <taxon>Natronorubrum</taxon>
    </lineage>
</organism>
<protein>
    <submittedName>
        <fullName evidence="8">Rieske 2Fe-2S domain-containing protein</fullName>
    </submittedName>
</protein>
<dbReference type="PROSITE" id="PS51296">
    <property type="entry name" value="RIESKE"/>
    <property type="match status" value="1"/>
</dbReference>
<evidence type="ECO:0000256" key="5">
    <source>
        <dbReference type="ARBA" id="ARBA00034078"/>
    </source>
</evidence>
<evidence type="ECO:0000256" key="6">
    <source>
        <dbReference type="SAM" id="MobiDB-lite"/>
    </source>
</evidence>
<dbReference type="EMBL" id="WUYX01000023">
    <property type="protein sequence ID" value="MXV61675.1"/>
    <property type="molecule type" value="Genomic_DNA"/>
</dbReference>
<evidence type="ECO:0000256" key="1">
    <source>
        <dbReference type="ARBA" id="ARBA00022714"/>
    </source>
</evidence>
<keyword evidence="3" id="KW-0408">Iron</keyword>
<proteinExistence type="predicted"/>
<feature type="domain" description="Rieske" evidence="7">
    <location>
        <begin position="14"/>
        <end position="108"/>
    </location>
</feature>
<comment type="caution">
    <text evidence="8">The sequence shown here is derived from an EMBL/GenBank/DDBJ whole genome shotgun (WGS) entry which is preliminary data.</text>
</comment>
<dbReference type="RefSeq" id="WP_160063750.1">
    <property type="nucleotide sequence ID" value="NZ_WUYX01000023.1"/>
</dbReference>
<keyword evidence="1" id="KW-0001">2Fe-2S</keyword>
<dbReference type="InterPro" id="IPR036922">
    <property type="entry name" value="Rieske_2Fe-2S_sf"/>
</dbReference>
<dbReference type="GO" id="GO:0046872">
    <property type="term" value="F:metal ion binding"/>
    <property type="evidence" value="ECO:0007669"/>
    <property type="project" value="UniProtKB-KW"/>
</dbReference>